<feature type="transmembrane region" description="Helical" evidence="1">
    <location>
        <begin position="118"/>
        <end position="136"/>
    </location>
</feature>
<gene>
    <name evidence="2" type="ORF">H5J25_04880</name>
</gene>
<keyword evidence="1" id="KW-0812">Transmembrane</keyword>
<dbReference type="EMBL" id="CP061035">
    <property type="protein sequence ID" value="QQV78075.1"/>
    <property type="molecule type" value="Genomic_DNA"/>
</dbReference>
<feature type="transmembrane region" description="Helical" evidence="1">
    <location>
        <begin position="300"/>
        <end position="319"/>
    </location>
</feature>
<dbReference type="AlphaFoldDB" id="A0A974NW82"/>
<dbReference type="KEGG" id="sari:H5J25_04880"/>
<feature type="transmembrane region" description="Helical" evidence="1">
    <location>
        <begin position="174"/>
        <end position="207"/>
    </location>
</feature>
<accession>A0A974NW82</accession>
<evidence type="ECO:0000313" key="2">
    <source>
        <dbReference type="EMBL" id="QQV78075.1"/>
    </source>
</evidence>
<reference evidence="3" key="1">
    <citation type="submission" date="2020-09" db="EMBL/GenBank/DDBJ databases">
        <title>Sphingomonas sp., a new species isolated from pork steak.</title>
        <authorList>
            <person name="Heidler von Heilborn D."/>
        </authorList>
    </citation>
    <scope>NUCLEOTIDE SEQUENCE [LARGE SCALE GENOMIC DNA]</scope>
</reference>
<keyword evidence="1" id="KW-0472">Membrane</keyword>
<feature type="transmembrane region" description="Helical" evidence="1">
    <location>
        <begin position="331"/>
        <end position="349"/>
    </location>
</feature>
<evidence type="ECO:0000313" key="3">
    <source>
        <dbReference type="Proteomes" id="UP000595894"/>
    </source>
</evidence>
<dbReference type="PROSITE" id="PS51257">
    <property type="entry name" value="PROKAR_LIPOPROTEIN"/>
    <property type="match status" value="1"/>
</dbReference>
<keyword evidence="3" id="KW-1185">Reference proteome</keyword>
<evidence type="ECO:0008006" key="4">
    <source>
        <dbReference type="Google" id="ProtNLM"/>
    </source>
</evidence>
<feature type="transmembrane region" description="Helical" evidence="1">
    <location>
        <begin position="148"/>
        <end position="168"/>
    </location>
</feature>
<feature type="transmembrane region" description="Helical" evidence="1">
    <location>
        <begin position="12"/>
        <end position="30"/>
    </location>
</feature>
<keyword evidence="1" id="KW-1133">Transmembrane helix</keyword>
<dbReference type="Proteomes" id="UP000595894">
    <property type="component" value="Chromosome"/>
</dbReference>
<name>A0A974NW82_9SPHN</name>
<feature type="transmembrane region" description="Helical" evidence="1">
    <location>
        <begin position="258"/>
        <end position="288"/>
    </location>
</feature>
<proteinExistence type="predicted"/>
<protein>
    <recommendedName>
        <fullName evidence="4">Glycosyltransferase RgtA/B/C/D-like domain-containing protein</fullName>
    </recommendedName>
</protein>
<feature type="transmembrane region" description="Helical" evidence="1">
    <location>
        <begin position="370"/>
        <end position="391"/>
    </location>
</feature>
<organism evidence="2 3">
    <name type="scientific">Sphingomonas aliaeris</name>
    <dbReference type="NCBI Taxonomy" id="2759526"/>
    <lineage>
        <taxon>Bacteria</taxon>
        <taxon>Pseudomonadati</taxon>
        <taxon>Pseudomonadota</taxon>
        <taxon>Alphaproteobacteria</taxon>
        <taxon>Sphingomonadales</taxon>
        <taxon>Sphingomonadaceae</taxon>
        <taxon>Sphingomonas</taxon>
    </lineage>
</organism>
<evidence type="ECO:0000256" key="1">
    <source>
        <dbReference type="SAM" id="Phobius"/>
    </source>
</evidence>
<sequence>MIDRRSRGVTPPWISIALILCFALACLWFAPRQNIWIDESTQLSGITLSPGALLQWLAGADTSRFGVPGDRMPPLGYLIDSAWWNGVSQSVTGLRLFHGALVVAALGLFAWVERTYLGGRWAVIGLIFLVVSPKTIQLAVELRAYPMLFAMACIQATLFLRMVAARTAPTTRLLVIFGLVCIATCFIHFFGVVATCAYFGALLLRFLRTSPARIVIAGVATMIPTLGLKPFVTGATALSNVPVIGTSPVQYVLQLFAGSAYLVLPVAGALFIAGCLVLLSLGVIGAAMRLAARRTEPVDHMVVVALLGVGATVLPHFFIHSFDTLKPSYSIWLLPVLALIMASGARYAARSGAGSGAGLNAKRGVWIRRGVQPSVAALALGAAISTAIFLLRADWYVHGPANAIATARQGLPADTPIVYVGADTYAYGYFPTVYLSQRRANQWLAQGGGVRRLPDGAVQPWSTLSGYANIVVVEIMPRRYSDLGQCLRGACPSFDRSPVQTEISATGSWREAAAARTFGYYDASITRMAASRR</sequence>
<dbReference type="RefSeq" id="WP_202095005.1">
    <property type="nucleotide sequence ID" value="NZ_CP061035.1"/>
</dbReference>
<feature type="transmembrane region" description="Helical" evidence="1">
    <location>
        <begin position="94"/>
        <end position="112"/>
    </location>
</feature>